<dbReference type="SUPFAM" id="SSF49373">
    <property type="entry name" value="Invasin/intimin cell-adhesion fragments"/>
    <property type="match status" value="1"/>
</dbReference>
<dbReference type="Proteomes" id="UP000824094">
    <property type="component" value="Unassembled WGS sequence"/>
</dbReference>
<dbReference type="AlphaFoldDB" id="A0A9D1SHI0"/>
<evidence type="ECO:0000313" key="2">
    <source>
        <dbReference type="Proteomes" id="UP000824094"/>
    </source>
</evidence>
<evidence type="ECO:0008006" key="3">
    <source>
        <dbReference type="Google" id="ProtNLM"/>
    </source>
</evidence>
<dbReference type="InterPro" id="IPR008964">
    <property type="entry name" value="Invasin/intimin_cell_adhesion"/>
</dbReference>
<evidence type="ECO:0000313" key="1">
    <source>
        <dbReference type="EMBL" id="HIU60649.1"/>
    </source>
</evidence>
<dbReference type="Gene3D" id="2.60.40.1080">
    <property type="match status" value="2"/>
</dbReference>
<comment type="caution">
    <text evidence="1">The sequence shown here is derived from an EMBL/GenBank/DDBJ whole genome shotgun (WGS) entry which is preliminary data.</text>
</comment>
<protein>
    <recommendedName>
        <fullName evidence="3">BIG2 domain-containing protein</fullName>
    </recommendedName>
</protein>
<gene>
    <name evidence="1" type="ORF">IAB05_04600</name>
</gene>
<name>A0A9D1SHI0_9FIRM</name>
<reference evidence="1" key="1">
    <citation type="submission" date="2020-10" db="EMBL/GenBank/DDBJ databases">
        <authorList>
            <person name="Gilroy R."/>
        </authorList>
    </citation>
    <scope>NUCLEOTIDE SEQUENCE</scope>
    <source>
        <strain evidence="1">18911</strain>
    </source>
</reference>
<reference evidence="1" key="2">
    <citation type="journal article" date="2021" name="PeerJ">
        <title>Extensive microbial diversity within the chicken gut microbiome revealed by metagenomics and culture.</title>
        <authorList>
            <person name="Gilroy R."/>
            <person name="Ravi A."/>
            <person name="Getino M."/>
            <person name="Pursley I."/>
            <person name="Horton D.L."/>
            <person name="Alikhan N.F."/>
            <person name="Baker D."/>
            <person name="Gharbi K."/>
            <person name="Hall N."/>
            <person name="Watson M."/>
            <person name="Adriaenssens E.M."/>
            <person name="Foster-Nyarko E."/>
            <person name="Jarju S."/>
            <person name="Secka A."/>
            <person name="Antonio M."/>
            <person name="Oren A."/>
            <person name="Chaudhuri R.R."/>
            <person name="La Ragione R."/>
            <person name="Hildebrand F."/>
            <person name="Pallen M.J."/>
        </authorList>
    </citation>
    <scope>NUCLEOTIDE SEQUENCE</scope>
    <source>
        <strain evidence="1">18911</strain>
    </source>
</reference>
<accession>A0A9D1SHI0</accession>
<organism evidence="1 2">
    <name type="scientific">Candidatus Stercoripulliclostridium merdigallinarum</name>
    <dbReference type="NCBI Taxonomy" id="2840951"/>
    <lineage>
        <taxon>Bacteria</taxon>
        <taxon>Bacillati</taxon>
        <taxon>Bacillota</taxon>
        <taxon>Clostridia</taxon>
        <taxon>Eubacteriales</taxon>
        <taxon>Candidatus Stercoripulliclostridium</taxon>
    </lineage>
</organism>
<sequence>MKKKVILLIIILPLIFMLTLFTIGAAVSVIIAVPVSGIEITTASAEGVLTIDISDYDPLNLPVLSVAVQPLNAKNRDWSYSAEGDSVRLIQAKEGYLINPEKVGTTKLTVRSKDGGYTDSLTVEVVSGKLWDVEPTLTFEGGELSLTSTDLNRYTVTLDSAKGKRYQFGADAVPSSFGGADVEWTSAQENVLKVDRYTGFALPMSEGTAIVTATAAGGRTGTIEKVITVNVEMGLAADETSVNGVVLNTNSQIVPEVRFGALKEGNASFTMILPSAAFAEDVTVTEFRFGGKNDIGNIVSAVKGNALTLTYKGNSPAEITAARIVLNSGEREFTFNAVFSDDIEFDIYTSYHSPGDRIPGASSDEEIIYQRTGTTVTYTAYADFASGGVEFEWSVSGTGVEITGGEGAYRKIFAGGGSATLTVTAKLGDKVLDEKEVTVLSVDSVYSVSFAENNSVWGLERLFTTGDGTLRQSGYLETGYSLNVGYRETAGGKQYGFDGEKIVFSVSDPEIADVNYDNHLNITGTGVITVNAKWIYADYFGADVSAELNLRVVDGGVNVSDYQSLKLASDSENGAVKAVVLQSDIMLGVEDVNESNISAYYSEMYTTYDWKYYQNSGEPAPKVKYLIKFTHDVYGNGYYMDGDHITTKLKGSSSAGGMLLFNGPLNFVQVGAPGGGSGMASVKGQDNIVFLAKGDITIDNVILRGCSDSSLIDDETGNFDLSKLNYVGTTLEVMGNVQLLNSRVSNGRTVVRIFGGGDTVPEGQDKLVTEDTYSSVDAERERYTVRIDGCILSRAREFIIKIGTNRAVRAQKKDGMMRYPYLSAGGVTYVPDNATNLDSLTYGNLPTGAGVEAPDYSVGSDFYNEFVLTDVTLRNSVLEDSGLFTIGIESHFSGSALAEGEYSGGTLGSVLTGWHDLAATSYASVLRLEGDVRLLDWKNIANVDSSTLIEVTGLQGNDSSILSSFVLDIAEMLRTVREKGYPNIVADIDGVTYAHGGIALYGGGLNYAGIDTSGLNETTEDFAKYKVNLNIFGGEAMGYLKIAAGRNDFIFYMYDGTSETDYAAEQELRQSGKAYDLPIAK</sequence>
<dbReference type="EMBL" id="DVNF01000136">
    <property type="protein sequence ID" value="HIU60649.1"/>
    <property type="molecule type" value="Genomic_DNA"/>
</dbReference>
<proteinExistence type="predicted"/>